<sequence length="86" mass="9776">MSLSEPVEFVRRLGSTPRIGAIVLAEQAIDTYLTGYTRMEDRGIALDILLRDLARLRFQAPEFDAFISEVEGYIDLLHRHLSRQAA</sequence>
<reference evidence="2" key="1">
    <citation type="submission" date="2016-10" db="EMBL/GenBank/DDBJ databases">
        <authorList>
            <person name="Varghese N."/>
            <person name="Submissions S."/>
        </authorList>
    </citation>
    <scope>NUCLEOTIDE SEQUENCE [LARGE SCALE GENOMIC DNA]</scope>
    <source>
        <strain evidence="2">BL47</strain>
    </source>
</reference>
<dbReference type="EMBL" id="FNHS01000001">
    <property type="protein sequence ID" value="SDM17189.1"/>
    <property type="molecule type" value="Genomic_DNA"/>
</dbReference>
<accession>A0A1G9R1R6</accession>
<dbReference type="RefSeq" id="WP_091712349.1">
    <property type="nucleotide sequence ID" value="NZ_FNHS01000001.1"/>
</dbReference>
<dbReference type="OrthoDB" id="8005146at2"/>
<name>A0A1G9R1R6_9HYPH</name>
<dbReference type="STRING" id="582672.SAMN05216360_10153"/>
<evidence type="ECO:0000313" key="1">
    <source>
        <dbReference type="EMBL" id="SDM17189.1"/>
    </source>
</evidence>
<protein>
    <submittedName>
        <fullName evidence="1">Uncharacterized protein</fullName>
    </submittedName>
</protein>
<evidence type="ECO:0000313" key="2">
    <source>
        <dbReference type="Proteomes" id="UP000198704"/>
    </source>
</evidence>
<gene>
    <name evidence="1" type="ORF">SAMN05216360_10153</name>
</gene>
<dbReference type="AlphaFoldDB" id="A0A1G9R1R6"/>
<dbReference type="Proteomes" id="UP000198704">
    <property type="component" value="Unassembled WGS sequence"/>
</dbReference>
<proteinExistence type="predicted"/>
<organism evidence="1 2">
    <name type="scientific">Methylobacterium phyllostachyos</name>
    <dbReference type="NCBI Taxonomy" id="582672"/>
    <lineage>
        <taxon>Bacteria</taxon>
        <taxon>Pseudomonadati</taxon>
        <taxon>Pseudomonadota</taxon>
        <taxon>Alphaproteobacteria</taxon>
        <taxon>Hyphomicrobiales</taxon>
        <taxon>Methylobacteriaceae</taxon>
        <taxon>Methylobacterium</taxon>
    </lineage>
</organism>
<keyword evidence="2" id="KW-1185">Reference proteome</keyword>